<dbReference type="Pfam" id="PF07228">
    <property type="entry name" value="SpoIIE"/>
    <property type="match status" value="1"/>
</dbReference>
<keyword evidence="3" id="KW-0472">Membrane</keyword>
<dbReference type="SUPFAM" id="SSF81606">
    <property type="entry name" value="PP2C-like"/>
    <property type="match status" value="1"/>
</dbReference>
<feature type="region of interest" description="Disordered" evidence="2">
    <location>
        <begin position="342"/>
        <end position="379"/>
    </location>
</feature>
<gene>
    <name evidence="5" type="ORF">AVDCRST_MAG41-3498</name>
</gene>
<evidence type="ECO:0000256" key="1">
    <source>
        <dbReference type="ARBA" id="ARBA00022801"/>
    </source>
</evidence>
<keyword evidence="3" id="KW-1133">Transmembrane helix</keyword>
<evidence type="ECO:0000256" key="3">
    <source>
        <dbReference type="SAM" id="Phobius"/>
    </source>
</evidence>
<feature type="transmembrane region" description="Helical" evidence="3">
    <location>
        <begin position="40"/>
        <end position="70"/>
    </location>
</feature>
<accession>A0A6J4JKG2</accession>
<sequence>MRSVIRNERRTAVLLSAGTAVLAAVDLALGQSLVLSGLYVVAPALAGALVGPGVVVLVTAWAAGLALLVAVQTGIREMPGQGSAGAAIVLVGLFSALAAGRRLRRERAYVQLSRVAEVAQATIIRPIPDRLGGLGFATVYRSAADEAQVGGDAYAALLTPYGVRLLVGDVKGKGLEAVAVAADLLATFRESAAGEPTLGELARHLETALRPQLGPEDFVTVLLAQFRGDELTLLSCGHPWPLLRRAGTVREVGIARSSRPLGLGVRPYEQTLRFAAGDELLVFTDGLIEARDRLGVYFDPAGVLAATPAEEVGPPVLARLTAALDAHVTGRLSDDLAAVLVRHSPDDAPPATPGPAAAPPTPAHADPTPPAGNREPSPT</sequence>
<reference evidence="5" key="1">
    <citation type="submission" date="2020-02" db="EMBL/GenBank/DDBJ databases">
        <authorList>
            <person name="Meier V. D."/>
        </authorList>
    </citation>
    <scope>NUCLEOTIDE SEQUENCE</scope>
    <source>
        <strain evidence="5">AVDCRST_MAG41</strain>
    </source>
</reference>
<evidence type="ECO:0000256" key="2">
    <source>
        <dbReference type="SAM" id="MobiDB-lite"/>
    </source>
</evidence>
<protein>
    <recommendedName>
        <fullName evidence="4">PPM-type phosphatase domain-containing protein</fullName>
    </recommendedName>
</protein>
<proteinExistence type="predicted"/>
<organism evidence="5">
    <name type="scientific">uncultured Mycobacteriales bacterium</name>
    <dbReference type="NCBI Taxonomy" id="581187"/>
    <lineage>
        <taxon>Bacteria</taxon>
        <taxon>Bacillati</taxon>
        <taxon>Actinomycetota</taxon>
        <taxon>Actinomycetes</taxon>
        <taxon>Mycobacteriales</taxon>
        <taxon>environmental samples</taxon>
    </lineage>
</organism>
<feature type="compositionally biased region" description="Pro residues" evidence="2">
    <location>
        <begin position="347"/>
        <end position="370"/>
    </location>
</feature>
<dbReference type="PANTHER" id="PTHR43156">
    <property type="entry name" value="STAGE II SPORULATION PROTEIN E-RELATED"/>
    <property type="match status" value="1"/>
</dbReference>
<dbReference type="PANTHER" id="PTHR43156:SF2">
    <property type="entry name" value="STAGE II SPORULATION PROTEIN E"/>
    <property type="match status" value="1"/>
</dbReference>
<dbReference type="SMART" id="SM00331">
    <property type="entry name" value="PP2C_SIG"/>
    <property type="match status" value="1"/>
</dbReference>
<evidence type="ECO:0000313" key="5">
    <source>
        <dbReference type="EMBL" id="CAA9280385.1"/>
    </source>
</evidence>
<name>A0A6J4JKG2_9ACTN</name>
<feature type="domain" description="PPM-type phosphatase" evidence="4">
    <location>
        <begin position="134"/>
        <end position="343"/>
    </location>
</feature>
<evidence type="ECO:0000259" key="4">
    <source>
        <dbReference type="SMART" id="SM00331"/>
    </source>
</evidence>
<dbReference type="GO" id="GO:0016791">
    <property type="term" value="F:phosphatase activity"/>
    <property type="evidence" value="ECO:0007669"/>
    <property type="project" value="TreeGrafter"/>
</dbReference>
<dbReference type="EMBL" id="CADCTP010000320">
    <property type="protein sequence ID" value="CAA9280385.1"/>
    <property type="molecule type" value="Genomic_DNA"/>
</dbReference>
<dbReference type="InterPro" id="IPR001932">
    <property type="entry name" value="PPM-type_phosphatase-like_dom"/>
</dbReference>
<dbReference type="Gene3D" id="3.60.40.10">
    <property type="entry name" value="PPM-type phosphatase domain"/>
    <property type="match status" value="1"/>
</dbReference>
<keyword evidence="3" id="KW-0812">Transmembrane</keyword>
<dbReference type="InterPro" id="IPR036457">
    <property type="entry name" value="PPM-type-like_dom_sf"/>
</dbReference>
<keyword evidence="1" id="KW-0378">Hydrolase</keyword>
<dbReference type="AlphaFoldDB" id="A0A6J4JKG2"/>
<dbReference type="InterPro" id="IPR052016">
    <property type="entry name" value="Bact_Sigma-Reg"/>
</dbReference>
<feature type="transmembrane region" description="Helical" evidence="3">
    <location>
        <begin position="82"/>
        <end position="100"/>
    </location>
</feature>